<name>A0AAN9GEC7_9CAEN</name>
<reference evidence="3 4" key="1">
    <citation type="submission" date="2024-02" db="EMBL/GenBank/DDBJ databases">
        <title>Chromosome-scale genome assembly of the rough periwinkle Littorina saxatilis.</title>
        <authorList>
            <person name="De Jode A."/>
            <person name="Faria R."/>
            <person name="Formenti G."/>
            <person name="Sims Y."/>
            <person name="Smith T.P."/>
            <person name="Tracey A."/>
            <person name="Wood J.M.D."/>
            <person name="Zagrodzka Z.B."/>
            <person name="Johannesson K."/>
            <person name="Butlin R.K."/>
            <person name="Leder E.H."/>
        </authorList>
    </citation>
    <scope>NUCLEOTIDE SEQUENCE [LARGE SCALE GENOMIC DNA]</scope>
    <source>
        <strain evidence="3">Snail1</strain>
        <tissue evidence="3">Muscle</tissue>
    </source>
</reference>
<keyword evidence="4" id="KW-1185">Reference proteome</keyword>
<gene>
    <name evidence="3" type="ORF">V1264_017197</name>
</gene>
<dbReference type="Proteomes" id="UP001374579">
    <property type="component" value="Unassembled WGS sequence"/>
</dbReference>
<proteinExistence type="predicted"/>
<evidence type="ECO:0000313" key="3">
    <source>
        <dbReference type="EMBL" id="KAK7105873.1"/>
    </source>
</evidence>
<comment type="caution">
    <text evidence="3">The sequence shown here is derived from an EMBL/GenBank/DDBJ whole genome shotgun (WGS) entry which is preliminary data.</text>
</comment>
<dbReference type="AlphaFoldDB" id="A0AAN9GEC7"/>
<dbReference type="InterPro" id="IPR000863">
    <property type="entry name" value="Sulfotransferase_dom"/>
</dbReference>
<evidence type="ECO:0000256" key="1">
    <source>
        <dbReference type="SAM" id="MobiDB-lite"/>
    </source>
</evidence>
<dbReference type="PANTHER" id="PTHR15723">
    <property type="entry name" value="CARBOHYDRATE SULFOTRANSFERASE 15"/>
    <property type="match status" value="1"/>
</dbReference>
<dbReference type="Gene3D" id="3.40.50.300">
    <property type="entry name" value="P-loop containing nucleotide triphosphate hydrolases"/>
    <property type="match status" value="1"/>
</dbReference>
<protein>
    <recommendedName>
        <fullName evidence="2">Sulfotransferase domain-containing protein</fullName>
    </recommendedName>
</protein>
<dbReference type="InterPro" id="IPR052654">
    <property type="entry name" value="CS_Sulfotransferase"/>
</dbReference>
<dbReference type="GO" id="GO:0050659">
    <property type="term" value="F:N-acetylgalactosamine 4-sulfate 6-O-sulfotransferase activity"/>
    <property type="evidence" value="ECO:0007669"/>
    <property type="project" value="TreeGrafter"/>
</dbReference>
<feature type="region of interest" description="Disordered" evidence="1">
    <location>
        <begin position="83"/>
        <end position="108"/>
    </location>
</feature>
<dbReference type="InterPro" id="IPR027417">
    <property type="entry name" value="P-loop_NTPase"/>
</dbReference>
<evidence type="ECO:0000313" key="4">
    <source>
        <dbReference type="Proteomes" id="UP001374579"/>
    </source>
</evidence>
<feature type="compositionally biased region" description="Basic and acidic residues" evidence="1">
    <location>
        <begin position="83"/>
        <end position="106"/>
    </location>
</feature>
<dbReference type="SUPFAM" id="SSF52540">
    <property type="entry name" value="P-loop containing nucleoside triphosphate hydrolases"/>
    <property type="match status" value="1"/>
</dbReference>
<feature type="domain" description="Sulfotransferase" evidence="2">
    <location>
        <begin position="185"/>
        <end position="436"/>
    </location>
</feature>
<sequence length="497" mass="58570">MKQKRFLVCVVVLVTGGLLVMSNLQYFKASNATRESVPSNEARKERTPPIHQERTQNANRDDNKDQAKVTVSKTPAELPVYDVEEKKLKPNPMEKYKGPKKSDTPEKSPSLYPLWWRESWSRSAVSGSLQDFVGDEPLFPACNTNPDKRSTYPFVEPRPYLPNCKNPCWYETPRAKKGLRCVPYVYLAGVAKCGTSDIARRLRMHPEVFYGTQKEYHWWERFRFGSFDEEEPEKTVNVHAGKSFREYLNQITGRDILNLQDELEVQGSSRRIFGDYSPSYFWDPQNWYALDGNQGCPEPRVIVAQHLRHVYPDAKIMMTFRHPTPRLYSRFMSRIHRTPFLKRATTADFHRYVVDGVKTYMKCFDKYSVRRCAYNLTVYKESVVRLVEGMYPVFMADWLRVWPREQMLLMRYEDYGGHEAERLTEIFDFLNLSPLNKTQMDYVMQIGVVNSGSEEYQKYGGMLPETKKVLDDFYQPFVQQFYDLLNDKRFMWQDVYQ</sequence>
<evidence type="ECO:0000259" key="2">
    <source>
        <dbReference type="Pfam" id="PF00685"/>
    </source>
</evidence>
<dbReference type="EMBL" id="JBAMIC010000007">
    <property type="protein sequence ID" value="KAK7105873.1"/>
    <property type="molecule type" value="Genomic_DNA"/>
</dbReference>
<feature type="compositionally biased region" description="Basic and acidic residues" evidence="1">
    <location>
        <begin position="41"/>
        <end position="67"/>
    </location>
</feature>
<dbReference type="PANTHER" id="PTHR15723:SF0">
    <property type="entry name" value="CARBOHYDRATE SULFOTRANSFERASE 15"/>
    <property type="match status" value="1"/>
</dbReference>
<organism evidence="3 4">
    <name type="scientific">Littorina saxatilis</name>
    <dbReference type="NCBI Taxonomy" id="31220"/>
    <lineage>
        <taxon>Eukaryota</taxon>
        <taxon>Metazoa</taxon>
        <taxon>Spiralia</taxon>
        <taxon>Lophotrochozoa</taxon>
        <taxon>Mollusca</taxon>
        <taxon>Gastropoda</taxon>
        <taxon>Caenogastropoda</taxon>
        <taxon>Littorinimorpha</taxon>
        <taxon>Littorinoidea</taxon>
        <taxon>Littorinidae</taxon>
        <taxon>Littorina</taxon>
    </lineage>
</organism>
<feature type="region of interest" description="Disordered" evidence="1">
    <location>
        <begin position="31"/>
        <end position="71"/>
    </location>
</feature>
<dbReference type="Pfam" id="PF00685">
    <property type="entry name" value="Sulfotransfer_1"/>
    <property type="match status" value="1"/>
</dbReference>
<accession>A0AAN9GEC7</accession>
<dbReference type="GO" id="GO:0019319">
    <property type="term" value="P:hexose biosynthetic process"/>
    <property type="evidence" value="ECO:0007669"/>
    <property type="project" value="TreeGrafter"/>
</dbReference>